<dbReference type="Proteomes" id="UP000189426">
    <property type="component" value="Unassembled WGS sequence"/>
</dbReference>
<proteinExistence type="predicted"/>
<dbReference type="InterPro" id="IPR008875">
    <property type="entry name" value="TraX"/>
</dbReference>
<evidence type="ECO:0000256" key="1">
    <source>
        <dbReference type="SAM" id="Phobius"/>
    </source>
</evidence>
<evidence type="ECO:0000313" key="3">
    <source>
        <dbReference type="Proteomes" id="UP000189426"/>
    </source>
</evidence>
<accession>A0A1V3IES0</accession>
<protein>
    <recommendedName>
        <fullName evidence="4">TraX protein</fullName>
    </recommendedName>
</protein>
<feature type="transmembrane region" description="Helical" evidence="1">
    <location>
        <begin position="68"/>
        <end position="86"/>
    </location>
</feature>
<evidence type="ECO:0008006" key="4">
    <source>
        <dbReference type="Google" id="ProtNLM"/>
    </source>
</evidence>
<feature type="transmembrane region" description="Helical" evidence="1">
    <location>
        <begin position="223"/>
        <end position="241"/>
    </location>
</feature>
<gene>
    <name evidence="2" type="ORF">BKK47_07250</name>
</gene>
<keyword evidence="1" id="KW-0812">Transmembrane</keyword>
<reference evidence="2 3" key="1">
    <citation type="submission" date="2016-10" db="EMBL/GenBank/DDBJ databases">
        <title>Rodentibacter gen. nov. and new species.</title>
        <authorList>
            <person name="Christensen H."/>
        </authorList>
    </citation>
    <scope>NUCLEOTIDE SEQUENCE [LARGE SCALE GENOMIC DNA]</scope>
    <source>
        <strain evidence="2 3">Ppn418</strain>
    </source>
</reference>
<dbReference type="EMBL" id="MLHG01000044">
    <property type="protein sequence ID" value="OOF39160.1"/>
    <property type="molecule type" value="Genomic_DNA"/>
</dbReference>
<feature type="transmembrane region" description="Helical" evidence="1">
    <location>
        <begin position="12"/>
        <end position="29"/>
    </location>
</feature>
<feature type="transmembrane region" description="Helical" evidence="1">
    <location>
        <begin position="158"/>
        <end position="175"/>
    </location>
</feature>
<keyword evidence="3" id="KW-1185">Reference proteome</keyword>
<keyword evidence="1" id="KW-0472">Membrane</keyword>
<dbReference type="STRING" id="1908257.BKK47_07250"/>
<feature type="transmembrane region" description="Helical" evidence="1">
    <location>
        <begin position="122"/>
        <end position="151"/>
    </location>
</feature>
<name>A0A1V3IES0_9PAST</name>
<dbReference type="RefSeq" id="WP_244149121.1">
    <property type="nucleotide sequence ID" value="NZ_MLHG01000044.1"/>
</dbReference>
<feature type="transmembrane region" description="Helical" evidence="1">
    <location>
        <begin position="181"/>
        <end position="203"/>
    </location>
</feature>
<feature type="transmembrane region" description="Helical" evidence="1">
    <location>
        <begin position="36"/>
        <end position="56"/>
    </location>
</feature>
<organism evidence="2 3">
    <name type="scientific">Rodentibacter mrazii</name>
    <dbReference type="NCBI Taxonomy" id="1908257"/>
    <lineage>
        <taxon>Bacteria</taxon>
        <taxon>Pseudomonadati</taxon>
        <taxon>Pseudomonadota</taxon>
        <taxon>Gammaproteobacteria</taxon>
        <taxon>Pasteurellales</taxon>
        <taxon>Pasteurellaceae</taxon>
        <taxon>Rodentibacter</taxon>
    </lineage>
</organism>
<evidence type="ECO:0000313" key="2">
    <source>
        <dbReference type="EMBL" id="OOF39160.1"/>
    </source>
</evidence>
<comment type="caution">
    <text evidence="2">The sequence shown here is derived from an EMBL/GenBank/DDBJ whole genome shotgun (WGS) entry which is preliminary data.</text>
</comment>
<sequence length="242" mass="28807">MPYLTSSQTEWLKWLALITMVIDHVGIVFQQIDPIFLVFRGIGRFSYLAFGFIIALNLSRDNVNLSAYLQWMFITALLSEFCFKAFQPNYDRLNVLFQFFAVVGVIWVYQHRYTFHYLLQGMLYAIFLFISYHADYSLCGLLYCVTCYFFFQLKPGRYKSLTMIGCVLMGFFVNHRMLEDLWGTVLWSFIVLSITFTLFYLFYPQGIRRSAIKIRRMKKIVFYAFYPLHLLIIMTIKHFFIG</sequence>
<feature type="transmembrane region" description="Helical" evidence="1">
    <location>
        <begin position="93"/>
        <end position="110"/>
    </location>
</feature>
<keyword evidence="1" id="KW-1133">Transmembrane helix</keyword>
<dbReference type="AlphaFoldDB" id="A0A1V3IES0"/>
<dbReference type="Pfam" id="PF05857">
    <property type="entry name" value="TraX"/>
    <property type="match status" value="1"/>
</dbReference>